<dbReference type="EMBL" id="CP026520">
    <property type="protein sequence ID" value="QAV20621.1"/>
    <property type="molecule type" value="Genomic_DNA"/>
</dbReference>
<reference evidence="8 11" key="2">
    <citation type="submission" date="2022-05" db="EMBL/GenBank/DDBJ databases">
        <title>Genome Sequencing of Bee-Associated Microbes.</title>
        <authorList>
            <person name="Dunlap C."/>
        </authorList>
    </citation>
    <scope>NUCLEOTIDE SEQUENCE [LARGE SCALE GENOMIC DNA]</scope>
    <source>
        <strain evidence="8 11">NRRL B-23120</strain>
    </source>
</reference>
<sequence length="439" mass="45992">MHEAVQNAGWQAAAAVVVALLAVGLGLKFVRCRAWLPLAGAAVLLAAGIAGPPAVVIEAVPWRALALALTMGIIATVIEEAGWIQLTAVRFYRLTSANPQKVLAMSMMLAASASALLDALTAMAALLPLLLAFTRAWKIPPSPFVIGMMLACNIGSGLSVAGTMPARLIGTTGELGLTGVWLVLGPLHAVLLVLAYMMIRTVYVDKLKVGTERLRELQTAASGMNGDKGDIRNPAIALGLILLAYICADLTGVDLIWISGAAAALLFQSVIKRRESLKSFAAGFVPLLALTAGWLLIAGAFVQTGVLDVAAEWLMKASSGDDQRAVLAVLWLSAAGAAFSDGTAWTAFSVPVVQMVSEQLQAVSPDHAGRLWYVLLSGVHLGSNATSFSSFSSLLAFGVAASRKNGLSFREYARIGVPFALFSLTLASLYLVGFWFGNN</sequence>
<feature type="transmembrane region" description="Helical" evidence="6">
    <location>
        <begin position="12"/>
        <end position="30"/>
    </location>
</feature>
<feature type="transmembrane region" description="Helical" evidence="6">
    <location>
        <begin position="62"/>
        <end position="86"/>
    </location>
</feature>
<proteinExistence type="predicted"/>
<evidence type="ECO:0000256" key="2">
    <source>
        <dbReference type="ARBA" id="ARBA00022448"/>
    </source>
</evidence>
<dbReference type="GO" id="GO:0055085">
    <property type="term" value="P:transmembrane transport"/>
    <property type="evidence" value="ECO:0007669"/>
    <property type="project" value="InterPro"/>
</dbReference>
<dbReference type="InterPro" id="IPR004680">
    <property type="entry name" value="Cit_transptr-like_dom"/>
</dbReference>
<keyword evidence="5 6" id="KW-0472">Membrane</keyword>
<evidence type="ECO:0000256" key="6">
    <source>
        <dbReference type="SAM" id="Phobius"/>
    </source>
</evidence>
<evidence type="ECO:0000256" key="1">
    <source>
        <dbReference type="ARBA" id="ARBA00004141"/>
    </source>
</evidence>
<gene>
    <name evidence="8" type="ORF">M5X16_02735</name>
    <name evidence="9" type="ORF">PC41400_24240</name>
</gene>
<dbReference type="Proteomes" id="UP000288943">
    <property type="component" value="Chromosome"/>
</dbReference>
<dbReference type="KEGG" id="pchi:PC41400_24240"/>
<dbReference type="GO" id="GO:0016020">
    <property type="term" value="C:membrane"/>
    <property type="evidence" value="ECO:0007669"/>
    <property type="project" value="UniProtKB-SubCell"/>
</dbReference>
<feature type="transmembrane region" description="Helical" evidence="6">
    <location>
        <begin position="279"/>
        <end position="302"/>
    </location>
</feature>
<feature type="domain" description="Citrate transporter-like" evidence="7">
    <location>
        <begin position="33"/>
        <end position="373"/>
    </location>
</feature>
<feature type="transmembrane region" description="Helical" evidence="6">
    <location>
        <begin position="412"/>
        <end position="436"/>
    </location>
</feature>
<keyword evidence="4 6" id="KW-1133">Transmembrane helix</keyword>
<dbReference type="PANTHER" id="PTHR43568:SF1">
    <property type="entry name" value="P PROTEIN"/>
    <property type="match status" value="1"/>
</dbReference>
<feature type="transmembrane region" description="Helical" evidence="6">
    <location>
        <begin position="144"/>
        <end position="163"/>
    </location>
</feature>
<keyword evidence="11" id="KW-1185">Reference proteome</keyword>
<evidence type="ECO:0000259" key="7">
    <source>
        <dbReference type="Pfam" id="PF03600"/>
    </source>
</evidence>
<keyword evidence="2" id="KW-0813">Transport</keyword>
<evidence type="ECO:0000313" key="9">
    <source>
        <dbReference type="EMBL" id="QAV20621.1"/>
    </source>
</evidence>
<protein>
    <submittedName>
        <fullName evidence="9">Citrate transporter</fullName>
    </submittedName>
    <submittedName>
        <fullName evidence="8">SLC13 family permease</fullName>
    </submittedName>
</protein>
<dbReference type="InterPro" id="IPR051475">
    <property type="entry name" value="Diverse_Ion_Transporter"/>
</dbReference>
<feature type="transmembrane region" description="Helical" evidence="6">
    <location>
        <begin position="175"/>
        <end position="199"/>
    </location>
</feature>
<evidence type="ECO:0000256" key="3">
    <source>
        <dbReference type="ARBA" id="ARBA00022692"/>
    </source>
</evidence>
<feature type="transmembrane region" description="Helical" evidence="6">
    <location>
        <begin position="371"/>
        <end position="400"/>
    </location>
</feature>
<keyword evidence="3 6" id="KW-0812">Transmembrane</keyword>
<dbReference type="EMBL" id="JAMDMJ010000003">
    <property type="protein sequence ID" value="MCY9594686.1"/>
    <property type="molecule type" value="Genomic_DNA"/>
</dbReference>
<dbReference type="Pfam" id="PF03600">
    <property type="entry name" value="CitMHS"/>
    <property type="match status" value="1"/>
</dbReference>
<evidence type="ECO:0000256" key="4">
    <source>
        <dbReference type="ARBA" id="ARBA00022989"/>
    </source>
</evidence>
<name>A0A410X1Z1_9BACL</name>
<feature type="transmembrane region" description="Helical" evidence="6">
    <location>
        <begin position="107"/>
        <end position="132"/>
    </location>
</feature>
<feature type="transmembrane region" description="Helical" evidence="6">
    <location>
        <begin position="235"/>
        <end position="267"/>
    </location>
</feature>
<evidence type="ECO:0000256" key="5">
    <source>
        <dbReference type="ARBA" id="ARBA00023136"/>
    </source>
</evidence>
<dbReference type="AlphaFoldDB" id="A0A410X1Z1"/>
<dbReference type="RefSeq" id="WP_042230415.1">
    <property type="nucleotide sequence ID" value="NZ_CP026520.1"/>
</dbReference>
<evidence type="ECO:0000313" key="11">
    <source>
        <dbReference type="Proteomes" id="UP001527202"/>
    </source>
</evidence>
<reference evidence="9 10" key="1">
    <citation type="submission" date="2018-01" db="EMBL/GenBank/DDBJ databases">
        <title>The whole genome sequencing and assembly of Paenibacillus chitinolyticus KCCM 41400 strain.</title>
        <authorList>
            <person name="Kim J.-Y."/>
            <person name="Park M.-K."/>
            <person name="Lee Y.-J."/>
            <person name="Yi H."/>
            <person name="Bahn Y.-S."/>
            <person name="Kim J.F."/>
            <person name="Lee D.-W."/>
        </authorList>
    </citation>
    <scope>NUCLEOTIDE SEQUENCE [LARGE SCALE GENOMIC DNA]</scope>
    <source>
        <strain evidence="9 10">KCCM 41400</strain>
    </source>
</reference>
<dbReference type="OrthoDB" id="2564785at2"/>
<evidence type="ECO:0000313" key="8">
    <source>
        <dbReference type="EMBL" id="MCY9594686.1"/>
    </source>
</evidence>
<comment type="subcellular location">
    <subcellularLocation>
        <location evidence="1">Membrane</location>
        <topology evidence="1">Multi-pass membrane protein</topology>
    </subcellularLocation>
</comment>
<dbReference type="Proteomes" id="UP001527202">
    <property type="component" value="Unassembled WGS sequence"/>
</dbReference>
<evidence type="ECO:0000313" key="10">
    <source>
        <dbReference type="Proteomes" id="UP000288943"/>
    </source>
</evidence>
<accession>A0A410X1Z1</accession>
<feature type="transmembrane region" description="Helical" evidence="6">
    <location>
        <begin position="35"/>
        <end position="56"/>
    </location>
</feature>
<organism evidence="9 10">
    <name type="scientific">Paenibacillus chitinolyticus</name>
    <dbReference type="NCBI Taxonomy" id="79263"/>
    <lineage>
        <taxon>Bacteria</taxon>
        <taxon>Bacillati</taxon>
        <taxon>Bacillota</taxon>
        <taxon>Bacilli</taxon>
        <taxon>Bacillales</taxon>
        <taxon>Paenibacillaceae</taxon>
        <taxon>Paenibacillus</taxon>
    </lineage>
</organism>
<dbReference type="PANTHER" id="PTHR43568">
    <property type="entry name" value="P PROTEIN"/>
    <property type="match status" value="1"/>
</dbReference>
<dbReference type="GeneID" id="95377908"/>